<dbReference type="SFLD" id="SFLDS00029">
    <property type="entry name" value="Radical_SAM"/>
    <property type="match status" value="1"/>
</dbReference>
<dbReference type="Proteomes" id="UP001221686">
    <property type="component" value="Unassembled WGS sequence"/>
</dbReference>
<dbReference type="PROSITE" id="PS51918">
    <property type="entry name" value="RADICAL_SAM"/>
    <property type="match status" value="1"/>
</dbReference>
<keyword evidence="2" id="KW-0949">S-adenosyl-L-methionine</keyword>
<dbReference type="Pfam" id="PF04055">
    <property type="entry name" value="Radical_SAM"/>
    <property type="match status" value="1"/>
</dbReference>
<evidence type="ECO:0000256" key="1">
    <source>
        <dbReference type="ARBA" id="ARBA00001966"/>
    </source>
</evidence>
<dbReference type="InterPro" id="IPR013785">
    <property type="entry name" value="Aldolase_TIM"/>
</dbReference>
<dbReference type="EMBL" id="JAQNDL010000003">
    <property type="protein sequence ID" value="MDC0721505.1"/>
    <property type="molecule type" value="Genomic_DNA"/>
</dbReference>
<evidence type="ECO:0000313" key="7">
    <source>
        <dbReference type="EMBL" id="MDC0721505.1"/>
    </source>
</evidence>
<reference evidence="7 8" key="1">
    <citation type="submission" date="2022-11" db="EMBL/GenBank/DDBJ databases">
        <title>Minimal conservation of predation-associated metabolite biosynthetic gene clusters underscores biosynthetic potential of Myxococcota including descriptions for ten novel species: Archangium lansinium sp. nov., Myxococcus landrumus sp. nov., Nannocystis bai.</title>
        <authorList>
            <person name="Ahearne A."/>
            <person name="Stevens C."/>
            <person name="Dowd S."/>
        </authorList>
    </citation>
    <scope>NUCLEOTIDE SEQUENCE [LARGE SCALE GENOMIC DNA]</scope>
    <source>
        <strain evidence="7 8">BB15-2</strain>
    </source>
</reference>
<keyword evidence="5" id="KW-0411">Iron-sulfur</keyword>
<evidence type="ECO:0000313" key="8">
    <source>
        <dbReference type="Proteomes" id="UP001221686"/>
    </source>
</evidence>
<organism evidence="7 8">
    <name type="scientific">Nannocystis bainbridge</name>
    <dbReference type="NCBI Taxonomy" id="2995303"/>
    <lineage>
        <taxon>Bacteria</taxon>
        <taxon>Pseudomonadati</taxon>
        <taxon>Myxococcota</taxon>
        <taxon>Polyangia</taxon>
        <taxon>Nannocystales</taxon>
        <taxon>Nannocystaceae</taxon>
        <taxon>Nannocystis</taxon>
    </lineage>
</organism>
<dbReference type="PANTHER" id="PTHR11228:SF7">
    <property type="entry name" value="PQQA PEPTIDE CYCLASE"/>
    <property type="match status" value="1"/>
</dbReference>
<sequence>MLIKLHGRSLRALSPERSPEPFLGRVCTNPALPAAARSREILLVEGPCELPGGFRAYLTRSETGVARQPNVFFIGAEFPFLGDGDIIRIHPERSGLTVLYRRSSAFNSMLVTERCDNYCVMCSQPPKERDDGWLVDELFEIIPMMSPETPEIGITGGEPGLLGSRLVDLVDRFRRFLPRTALHILSNGRAFADEKFALALAKVGHPDLMLGIPLYGDLPEVHDFVVQARGAFDQTIRGILNLKRHRVRVELRFVVQRDTVERLPAFARFVARNLLFVDHVALMGLELMGFARSNLDAIWIDPLDYQRELAEAVEILDRARMHVSIYNHQLCVLDPVLHRFARASISDWKNLYLEECARCEARARCGGFFASSVVRRSRGIAPFAIAEQSGPMVAQRED</sequence>
<dbReference type="Gene3D" id="3.20.20.70">
    <property type="entry name" value="Aldolase class I"/>
    <property type="match status" value="1"/>
</dbReference>
<keyword evidence="8" id="KW-1185">Reference proteome</keyword>
<dbReference type="PANTHER" id="PTHR11228">
    <property type="entry name" value="RADICAL SAM DOMAIN PROTEIN"/>
    <property type="match status" value="1"/>
</dbReference>
<dbReference type="SUPFAM" id="SSF102114">
    <property type="entry name" value="Radical SAM enzymes"/>
    <property type="match status" value="1"/>
</dbReference>
<evidence type="ECO:0000256" key="4">
    <source>
        <dbReference type="ARBA" id="ARBA00023004"/>
    </source>
</evidence>
<comment type="cofactor">
    <cofactor evidence="1">
        <name>[4Fe-4S] cluster</name>
        <dbReference type="ChEBI" id="CHEBI:49883"/>
    </cofactor>
</comment>
<name>A0ABT5E7W9_9BACT</name>
<gene>
    <name evidence="7" type="primary">hxsC</name>
    <name evidence="7" type="ORF">POL25_31650</name>
</gene>
<dbReference type="NCBIfam" id="TIGR03977">
    <property type="entry name" value="rSAM_pair_HxsC"/>
    <property type="match status" value="1"/>
</dbReference>
<evidence type="ECO:0000256" key="5">
    <source>
        <dbReference type="ARBA" id="ARBA00023014"/>
    </source>
</evidence>
<dbReference type="RefSeq" id="WP_272090008.1">
    <property type="nucleotide sequence ID" value="NZ_JAQNDL010000003.1"/>
</dbReference>
<keyword evidence="3" id="KW-0479">Metal-binding</keyword>
<dbReference type="InterPro" id="IPR024032">
    <property type="entry name" value="rSAM_paired_HxsC"/>
</dbReference>
<keyword evidence="4" id="KW-0408">Iron</keyword>
<dbReference type="SFLD" id="SFLDG01067">
    <property type="entry name" value="SPASM/twitch_domain_containing"/>
    <property type="match status" value="1"/>
</dbReference>
<protein>
    <submittedName>
        <fullName evidence="7">His-Xaa-Ser system radical SAM maturase HxsC</fullName>
    </submittedName>
</protein>
<feature type="domain" description="Radical SAM core" evidence="6">
    <location>
        <begin position="99"/>
        <end position="326"/>
    </location>
</feature>
<dbReference type="InterPro" id="IPR050377">
    <property type="entry name" value="Radical_SAM_PqqE_MftC-like"/>
</dbReference>
<accession>A0ABT5E7W9</accession>
<evidence type="ECO:0000256" key="3">
    <source>
        <dbReference type="ARBA" id="ARBA00022723"/>
    </source>
</evidence>
<comment type="caution">
    <text evidence="7">The sequence shown here is derived from an EMBL/GenBank/DDBJ whole genome shotgun (WGS) entry which is preliminary data.</text>
</comment>
<dbReference type="InterPro" id="IPR058240">
    <property type="entry name" value="rSAM_sf"/>
</dbReference>
<proteinExistence type="predicted"/>
<evidence type="ECO:0000259" key="6">
    <source>
        <dbReference type="PROSITE" id="PS51918"/>
    </source>
</evidence>
<dbReference type="CDD" id="cd01335">
    <property type="entry name" value="Radical_SAM"/>
    <property type="match status" value="1"/>
</dbReference>
<dbReference type="SFLD" id="SFLDG01103">
    <property type="entry name" value="Uncharacterised_Radical_SAM_Su"/>
    <property type="match status" value="1"/>
</dbReference>
<evidence type="ECO:0000256" key="2">
    <source>
        <dbReference type="ARBA" id="ARBA00022691"/>
    </source>
</evidence>
<dbReference type="InterPro" id="IPR007197">
    <property type="entry name" value="rSAM"/>
</dbReference>